<reference evidence="6 7" key="1">
    <citation type="submission" date="2017-07" db="EMBL/GenBank/DDBJ databases">
        <title>Draft Genome Sequences of Select Purple Nonsulfur Bacteria.</title>
        <authorList>
            <person name="Lasarre B."/>
            <person name="Mckinlay J.B."/>
        </authorList>
    </citation>
    <scope>NUCLEOTIDE SEQUENCE [LARGE SCALE GENOMIC DNA]</scope>
    <source>
        <strain evidence="6 7">DSM 11290</strain>
    </source>
</reference>
<protein>
    <recommendedName>
        <fullName evidence="8">Poly-beta-hydroxybutyrate polymerase</fullName>
    </recommendedName>
</protein>
<feature type="region of interest" description="Disordered" evidence="3">
    <location>
        <begin position="1"/>
        <end position="54"/>
    </location>
</feature>
<gene>
    <name evidence="6" type="ORF">CH339_01260</name>
</gene>
<dbReference type="OrthoDB" id="7208816at2"/>
<dbReference type="GO" id="GO:0042619">
    <property type="term" value="P:poly-hydroxybutyrate biosynthetic process"/>
    <property type="evidence" value="ECO:0007669"/>
    <property type="project" value="InterPro"/>
</dbReference>
<keyword evidence="7" id="KW-1185">Reference proteome</keyword>
<dbReference type="AlphaFoldDB" id="A0A327JXE5"/>
<evidence type="ECO:0000256" key="2">
    <source>
        <dbReference type="ARBA" id="ARBA00023315"/>
    </source>
</evidence>
<dbReference type="InterPro" id="IPR022211">
    <property type="entry name" value="PHBC_N"/>
</dbReference>
<dbReference type="GO" id="GO:0016746">
    <property type="term" value="F:acyltransferase activity"/>
    <property type="evidence" value="ECO:0007669"/>
    <property type="project" value="UniProtKB-KW"/>
</dbReference>
<feature type="domain" description="Poly-beta-hydroxybutyrate polymerase N-terminal" evidence="4">
    <location>
        <begin position="137"/>
        <end position="306"/>
    </location>
</feature>
<evidence type="ECO:0000256" key="1">
    <source>
        <dbReference type="ARBA" id="ARBA00022679"/>
    </source>
</evidence>
<evidence type="ECO:0000313" key="6">
    <source>
        <dbReference type="EMBL" id="RAI30183.1"/>
    </source>
</evidence>
<evidence type="ECO:0000259" key="5">
    <source>
        <dbReference type="Pfam" id="PF12551"/>
    </source>
</evidence>
<dbReference type="InterPro" id="IPR051321">
    <property type="entry name" value="PHA/PHB_synthase"/>
</dbReference>
<evidence type="ECO:0000256" key="3">
    <source>
        <dbReference type="SAM" id="MobiDB-lite"/>
    </source>
</evidence>
<name>A0A327JXE5_9HYPH</name>
<sequence>MTSMHRGAGRTKDQRRHAAGRPAAKAAAGVPAPKVVPLPGVARPASEPAIDGRSEQPALDFDRQLHAAYGQMSGGLSLLGLYGAYVDWAAHLAISPAKQWELAGKAAKKWARLGTYAAKCAMTPGSEVAPCIDPLAQDKRFSAPGWQAPPFSIAYQAFLLGQQWWHNATTSVRGVKREDEALVEFYSRQWLDMVAPSNFAATNPEVIDQTIREQGRNLLRGASYMLDDAMAAVGAADTDGTAGPLLGKTMAATPGKVVLRNRLIELIQYSPKTRKVHANPVLIVPAWIMKYYILDLEPGTSLVEYLVGKGHTVFCISWKNPDARDRDLALDDYRQLGVMAALDAIAAINGPAPVNLVGYCLGGTMALIAAAAMAGVKDERLASISLLAGQGDFADAGELGLFVTESQLALTEDIMETVGYLDQRAMAGAFRMLRSRDLVWSRMVREYLLGKRATPDAFQLWNHDATRMPARMHGDYLRSMYLNNDLAEGRFKVAGERVFLENIEVPAFVVATERDYIAPWQSVFKLTLILGGDVVFALASGGHNTGIVAAPDNPKASHRLMEHPENATHLDPDEWRADTAPEKGSWWPAWEGWLDGLGGPMRAPPPLGNGEAGYPPLGAAPGDYVMET</sequence>
<keyword evidence="2" id="KW-0012">Acyltransferase</keyword>
<dbReference type="InterPro" id="IPR029058">
    <property type="entry name" value="AB_hydrolase_fold"/>
</dbReference>
<feature type="compositionally biased region" description="Basic residues" evidence="3">
    <location>
        <begin position="7"/>
        <end position="19"/>
    </location>
</feature>
<dbReference type="Pfam" id="PF12551">
    <property type="entry name" value="PHBC_N"/>
    <property type="match status" value="1"/>
</dbReference>
<dbReference type="Gene3D" id="3.40.50.1820">
    <property type="entry name" value="alpha/beta hydrolase"/>
    <property type="match status" value="1"/>
</dbReference>
<dbReference type="Proteomes" id="UP000249299">
    <property type="component" value="Unassembled WGS sequence"/>
</dbReference>
<keyword evidence="1" id="KW-0808">Transferase</keyword>
<organism evidence="6 7">
    <name type="scientific">Rhodobium orientis</name>
    <dbReference type="NCBI Taxonomy" id="34017"/>
    <lineage>
        <taxon>Bacteria</taxon>
        <taxon>Pseudomonadati</taxon>
        <taxon>Pseudomonadota</taxon>
        <taxon>Alphaproteobacteria</taxon>
        <taxon>Hyphomicrobiales</taxon>
        <taxon>Rhodobiaceae</taxon>
        <taxon>Rhodobium</taxon>
    </lineage>
</organism>
<evidence type="ECO:0000259" key="4">
    <source>
        <dbReference type="Pfam" id="PF07167"/>
    </source>
</evidence>
<feature type="domain" description="Poly-beta-hydroxybutyrate polymerase N-terminal" evidence="5">
    <location>
        <begin position="58"/>
        <end position="98"/>
    </location>
</feature>
<dbReference type="InterPro" id="IPR010941">
    <property type="entry name" value="PhaC_N"/>
</dbReference>
<dbReference type="PANTHER" id="PTHR36837">
    <property type="entry name" value="POLY(3-HYDROXYALKANOATE) POLYMERASE SUBUNIT PHAC"/>
    <property type="match status" value="1"/>
</dbReference>
<accession>A0A327JXE5</accession>
<dbReference type="PANTHER" id="PTHR36837:SF5">
    <property type="entry name" value="POLY-3-HYDROXYBUTYRATE SYNTHASE"/>
    <property type="match status" value="1"/>
</dbReference>
<dbReference type="RefSeq" id="WP_111432438.1">
    <property type="nucleotide sequence ID" value="NZ_JACIGG010000001.1"/>
</dbReference>
<dbReference type="SUPFAM" id="SSF53474">
    <property type="entry name" value="alpha/beta-Hydrolases"/>
    <property type="match status" value="1"/>
</dbReference>
<feature type="compositionally biased region" description="Low complexity" evidence="3">
    <location>
        <begin position="20"/>
        <end position="42"/>
    </location>
</feature>
<comment type="caution">
    <text evidence="6">The sequence shown here is derived from an EMBL/GenBank/DDBJ whole genome shotgun (WGS) entry which is preliminary data.</text>
</comment>
<dbReference type="Pfam" id="PF07167">
    <property type="entry name" value="PhaC_N"/>
    <property type="match status" value="1"/>
</dbReference>
<evidence type="ECO:0000313" key="7">
    <source>
        <dbReference type="Proteomes" id="UP000249299"/>
    </source>
</evidence>
<dbReference type="EMBL" id="NPEV01000001">
    <property type="protein sequence ID" value="RAI30183.1"/>
    <property type="molecule type" value="Genomic_DNA"/>
</dbReference>
<evidence type="ECO:0008006" key="8">
    <source>
        <dbReference type="Google" id="ProtNLM"/>
    </source>
</evidence>
<proteinExistence type="predicted"/>